<evidence type="ECO:0000256" key="1">
    <source>
        <dbReference type="SAM" id="MobiDB-lite"/>
    </source>
</evidence>
<gene>
    <name evidence="2" type="ORF">SSLN_LOCUS11957</name>
</gene>
<protein>
    <submittedName>
        <fullName evidence="4">FAA_hydrolase domain-containing protein</fullName>
    </submittedName>
</protein>
<reference evidence="2 3" key="2">
    <citation type="submission" date="2018-11" db="EMBL/GenBank/DDBJ databases">
        <authorList>
            <consortium name="Pathogen Informatics"/>
        </authorList>
    </citation>
    <scope>NUCLEOTIDE SEQUENCE [LARGE SCALE GENOMIC DNA]</scope>
    <source>
        <strain evidence="2 3">NST_G2</strain>
    </source>
</reference>
<dbReference type="WBParaSite" id="SSLN_0001240701-mRNA-1">
    <property type="protein sequence ID" value="SSLN_0001240701-mRNA-1"/>
    <property type="gene ID" value="SSLN_0001240701"/>
</dbReference>
<organism evidence="4">
    <name type="scientific">Schistocephalus solidus</name>
    <name type="common">Tapeworm</name>
    <dbReference type="NCBI Taxonomy" id="70667"/>
    <lineage>
        <taxon>Eukaryota</taxon>
        <taxon>Metazoa</taxon>
        <taxon>Spiralia</taxon>
        <taxon>Lophotrochozoa</taxon>
        <taxon>Platyhelminthes</taxon>
        <taxon>Cestoda</taxon>
        <taxon>Eucestoda</taxon>
        <taxon>Diphyllobothriidea</taxon>
        <taxon>Diphyllobothriidae</taxon>
        <taxon>Schistocephalus</taxon>
    </lineage>
</organism>
<sequence>MSDLADSRTEVALTTRACWKGLGIGGYSAKAAEVDVVELTRLLLVDRPRLRSIQQRRQYDSFVHLEFGAEVETSSFPDHVQHAPKGLSGFGDPMGDLIVGFVAAGEIVAQEREAVHRFKLGAIDIDPPLAGTQFSPVAPRSWVHPSGHTPGNRHDQWAKPAISDAAIDRLPQVDTNNDLDLPPSLPENIRGVQ</sequence>
<evidence type="ECO:0000313" key="2">
    <source>
        <dbReference type="EMBL" id="VDL98342.1"/>
    </source>
</evidence>
<accession>A0A183T659</accession>
<dbReference type="Proteomes" id="UP000275846">
    <property type="component" value="Unassembled WGS sequence"/>
</dbReference>
<evidence type="ECO:0000313" key="3">
    <source>
        <dbReference type="Proteomes" id="UP000275846"/>
    </source>
</evidence>
<proteinExistence type="predicted"/>
<dbReference type="EMBL" id="UYSU01036915">
    <property type="protein sequence ID" value="VDL98342.1"/>
    <property type="molecule type" value="Genomic_DNA"/>
</dbReference>
<feature type="region of interest" description="Disordered" evidence="1">
    <location>
        <begin position="141"/>
        <end position="193"/>
    </location>
</feature>
<keyword evidence="3" id="KW-1185">Reference proteome</keyword>
<reference evidence="4" key="1">
    <citation type="submission" date="2016-06" db="UniProtKB">
        <authorList>
            <consortium name="WormBaseParasite"/>
        </authorList>
    </citation>
    <scope>IDENTIFICATION</scope>
</reference>
<evidence type="ECO:0000313" key="4">
    <source>
        <dbReference type="WBParaSite" id="SSLN_0001240701-mRNA-1"/>
    </source>
</evidence>
<name>A0A183T659_SCHSO</name>
<dbReference type="AlphaFoldDB" id="A0A183T659"/>